<dbReference type="Gene3D" id="3.40.50.300">
    <property type="entry name" value="P-loop containing nucleotide triphosphate hydrolases"/>
    <property type="match status" value="2"/>
</dbReference>
<dbReference type="GO" id="GO:0005886">
    <property type="term" value="C:plasma membrane"/>
    <property type="evidence" value="ECO:0007669"/>
    <property type="project" value="UniProtKB-SubCell"/>
</dbReference>
<dbReference type="PANTHER" id="PTHR43790:SF9">
    <property type="entry name" value="GALACTOFURANOSE TRANSPORTER ATP-BINDING PROTEIN YTFR"/>
    <property type="match status" value="1"/>
</dbReference>
<dbReference type="Proteomes" id="UP000249299">
    <property type="component" value="Unassembled WGS sequence"/>
</dbReference>
<comment type="similarity">
    <text evidence="2">Belongs to the ABC transporter superfamily.</text>
</comment>
<keyword evidence="8" id="KW-0067">ATP-binding</keyword>
<keyword evidence="5" id="KW-0762">Sugar transport</keyword>
<evidence type="ECO:0000256" key="5">
    <source>
        <dbReference type="ARBA" id="ARBA00022597"/>
    </source>
</evidence>
<feature type="domain" description="ABC transporter" evidence="11">
    <location>
        <begin position="14"/>
        <end position="250"/>
    </location>
</feature>
<name>A0A327JWG5_9HYPH</name>
<dbReference type="PANTHER" id="PTHR43790">
    <property type="entry name" value="CARBOHYDRATE TRANSPORT ATP-BINDING PROTEIN MG119-RELATED"/>
    <property type="match status" value="1"/>
</dbReference>
<evidence type="ECO:0000256" key="9">
    <source>
        <dbReference type="ARBA" id="ARBA00022967"/>
    </source>
</evidence>
<evidence type="ECO:0000256" key="3">
    <source>
        <dbReference type="ARBA" id="ARBA00022448"/>
    </source>
</evidence>
<dbReference type="FunFam" id="3.40.50.300:FF:000127">
    <property type="entry name" value="Ribose import ATP-binding protein RbsA"/>
    <property type="match status" value="1"/>
</dbReference>
<organism evidence="12 13">
    <name type="scientific">Rhodobium orientis</name>
    <dbReference type="NCBI Taxonomy" id="34017"/>
    <lineage>
        <taxon>Bacteria</taxon>
        <taxon>Pseudomonadati</taxon>
        <taxon>Pseudomonadota</taxon>
        <taxon>Alphaproteobacteria</taxon>
        <taxon>Hyphomicrobiales</taxon>
        <taxon>Rhodobiaceae</taxon>
        <taxon>Rhodobium</taxon>
    </lineage>
</organism>
<dbReference type="InterPro" id="IPR050107">
    <property type="entry name" value="ABC_carbohydrate_import_ATPase"/>
</dbReference>
<dbReference type="InterPro" id="IPR003593">
    <property type="entry name" value="AAA+_ATPase"/>
</dbReference>
<evidence type="ECO:0000256" key="6">
    <source>
        <dbReference type="ARBA" id="ARBA00022737"/>
    </source>
</evidence>
<dbReference type="CDD" id="cd03215">
    <property type="entry name" value="ABC_Carb_Monos_II"/>
    <property type="match status" value="1"/>
</dbReference>
<dbReference type="PROSITE" id="PS00211">
    <property type="entry name" value="ABC_TRANSPORTER_1"/>
    <property type="match status" value="1"/>
</dbReference>
<dbReference type="InterPro" id="IPR017871">
    <property type="entry name" value="ABC_transporter-like_CS"/>
</dbReference>
<evidence type="ECO:0000256" key="2">
    <source>
        <dbReference type="ARBA" id="ARBA00005417"/>
    </source>
</evidence>
<evidence type="ECO:0000256" key="7">
    <source>
        <dbReference type="ARBA" id="ARBA00022741"/>
    </source>
</evidence>
<dbReference type="Pfam" id="PF00005">
    <property type="entry name" value="ABC_tran"/>
    <property type="match status" value="2"/>
</dbReference>
<comment type="subcellular location">
    <subcellularLocation>
        <location evidence="1">Cell membrane</location>
        <topology evidence="1">Peripheral membrane protein</topology>
    </subcellularLocation>
</comment>
<keyword evidence="13" id="KW-1185">Reference proteome</keyword>
<sequence length="510" mass="55393">MPCAPSGSGGRAMLQATGINKSFFGNRVLEDVNFDVKAGQVHALIGENGAGKSTLVNILSGNLQRDTGKVVFDGDTVSFDNPLEAMSAGISVVHQELSIVPQATVAENIFLRREITNRFGFNDWNAMYARCQAVFDRMQVDINPRALAGSLSIGMQQLVEVAKSVVLNAKLIFMDEPTSSLSEKEIDELFQVVRDLRDSGLAIVFISHKLNELFEISDHVTVLRDGRNVGTRLTAEASSDEIISLMVGRSLSKLYPERSASVGDVVFSCRDLALFGAVKDVNFDLRRGEILGMAGLIGAGRTEAMLALINARKRASGRFELNGKPIELNSPHEALGHGIVYLSEDRKGSGLFLDYDMVLNVSSCVLDREARFGMENRKAMREATWRYVTEMDIRPKRPSATILSLSGGNQQKILLAKSLNADPKVLIVDEPTRGVDVGAKAQIHKKLRELANAGCSIILISSELPEVLGMSDRVLVFRSGTVVADLDNKAGVLTQEDVMNAAVELEGLAV</sequence>
<evidence type="ECO:0000256" key="8">
    <source>
        <dbReference type="ARBA" id="ARBA00022840"/>
    </source>
</evidence>
<reference evidence="12 13" key="1">
    <citation type="submission" date="2017-07" db="EMBL/GenBank/DDBJ databases">
        <title>Draft Genome Sequences of Select Purple Nonsulfur Bacteria.</title>
        <authorList>
            <person name="Lasarre B."/>
            <person name="Mckinlay J.B."/>
        </authorList>
    </citation>
    <scope>NUCLEOTIDE SEQUENCE [LARGE SCALE GENOMIC DNA]</scope>
    <source>
        <strain evidence="12 13">DSM 11290</strain>
    </source>
</reference>
<dbReference type="AlphaFoldDB" id="A0A327JWG5"/>
<dbReference type="PROSITE" id="PS50893">
    <property type="entry name" value="ABC_TRANSPORTER_2"/>
    <property type="match status" value="2"/>
</dbReference>
<dbReference type="SUPFAM" id="SSF52540">
    <property type="entry name" value="P-loop containing nucleoside triphosphate hydrolases"/>
    <property type="match status" value="2"/>
</dbReference>
<keyword evidence="9" id="KW-1278">Translocase</keyword>
<dbReference type="OrthoDB" id="9805029at2"/>
<protein>
    <recommendedName>
        <fullName evidence="11">ABC transporter domain-containing protein</fullName>
    </recommendedName>
</protein>
<evidence type="ECO:0000256" key="4">
    <source>
        <dbReference type="ARBA" id="ARBA00022475"/>
    </source>
</evidence>
<accession>A0A327JWG5</accession>
<evidence type="ECO:0000313" key="12">
    <source>
        <dbReference type="EMBL" id="RAI27518.1"/>
    </source>
</evidence>
<keyword evidence="6" id="KW-0677">Repeat</keyword>
<dbReference type="GO" id="GO:0016887">
    <property type="term" value="F:ATP hydrolysis activity"/>
    <property type="evidence" value="ECO:0007669"/>
    <property type="project" value="InterPro"/>
</dbReference>
<proteinExistence type="inferred from homology"/>
<feature type="domain" description="ABC transporter" evidence="11">
    <location>
        <begin position="260"/>
        <end position="504"/>
    </location>
</feature>
<keyword evidence="10" id="KW-0472">Membrane</keyword>
<comment type="caution">
    <text evidence="12">The sequence shown here is derived from an EMBL/GenBank/DDBJ whole genome shotgun (WGS) entry which is preliminary data.</text>
</comment>
<evidence type="ECO:0000256" key="1">
    <source>
        <dbReference type="ARBA" id="ARBA00004202"/>
    </source>
</evidence>
<dbReference type="EMBL" id="NPEV01000017">
    <property type="protein sequence ID" value="RAI27518.1"/>
    <property type="molecule type" value="Genomic_DNA"/>
</dbReference>
<keyword evidence="4" id="KW-1003">Cell membrane</keyword>
<dbReference type="InterPro" id="IPR027417">
    <property type="entry name" value="P-loop_NTPase"/>
</dbReference>
<dbReference type="GO" id="GO:0005524">
    <property type="term" value="F:ATP binding"/>
    <property type="evidence" value="ECO:0007669"/>
    <property type="project" value="UniProtKB-KW"/>
</dbReference>
<gene>
    <name evidence="12" type="ORF">CH339_09785</name>
</gene>
<keyword evidence="7" id="KW-0547">Nucleotide-binding</keyword>
<evidence type="ECO:0000259" key="11">
    <source>
        <dbReference type="PROSITE" id="PS50893"/>
    </source>
</evidence>
<dbReference type="SMART" id="SM00382">
    <property type="entry name" value="AAA"/>
    <property type="match status" value="2"/>
</dbReference>
<evidence type="ECO:0000256" key="10">
    <source>
        <dbReference type="ARBA" id="ARBA00023136"/>
    </source>
</evidence>
<dbReference type="InterPro" id="IPR003439">
    <property type="entry name" value="ABC_transporter-like_ATP-bd"/>
</dbReference>
<dbReference type="CDD" id="cd03216">
    <property type="entry name" value="ABC_Carb_Monos_I"/>
    <property type="match status" value="1"/>
</dbReference>
<keyword evidence="3" id="KW-0813">Transport</keyword>
<evidence type="ECO:0000313" key="13">
    <source>
        <dbReference type="Proteomes" id="UP000249299"/>
    </source>
</evidence>